<keyword evidence="4" id="KW-0479">Metal-binding</keyword>
<dbReference type="Gene3D" id="3.40.50.1980">
    <property type="entry name" value="Nitrogenase molybdenum iron protein domain"/>
    <property type="match status" value="2"/>
</dbReference>
<dbReference type="InterPro" id="IPR006127">
    <property type="entry name" value="ZnuA-like"/>
</dbReference>
<dbReference type="InterPro" id="IPR006129">
    <property type="entry name" value="AdhesinB"/>
</dbReference>
<dbReference type="PANTHER" id="PTHR42953">
    <property type="entry name" value="HIGH-AFFINITY ZINC UPTAKE SYSTEM PROTEIN ZNUA-RELATED"/>
    <property type="match status" value="1"/>
</dbReference>
<evidence type="ECO:0000256" key="6">
    <source>
        <dbReference type="RuleBase" id="RU003512"/>
    </source>
</evidence>
<dbReference type="InterPro" id="IPR050492">
    <property type="entry name" value="Bact_metal-bind_prot9"/>
</dbReference>
<name>A0A517WTH3_9PLAN</name>
<feature type="chain" id="PRO_5022058908" evidence="7">
    <location>
        <begin position="20"/>
        <end position="331"/>
    </location>
</feature>
<dbReference type="SUPFAM" id="SSF53807">
    <property type="entry name" value="Helical backbone' metal receptor"/>
    <property type="match status" value="1"/>
</dbReference>
<keyword evidence="5 7" id="KW-0732">Signal</keyword>
<evidence type="ECO:0000256" key="4">
    <source>
        <dbReference type="ARBA" id="ARBA00022723"/>
    </source>
</evidence>
<evidence type="ECO:0000256" key="2">
    <source>
        <dbReference type="ARBA" id="ARBA00011028"/>
    </source>
</evidence>
<dbReference type="Pfam" id="PF01297">
    <property type="entry name" value="ZnuA"/>
    <property type="match status" value="1"/>
</dbReference>
<dbReference type="InterPro" id="IPR006128">
    <property type="entry name" value="Lipoprotein_PsaA-like"/>
</dbReference>
<protein>
    <submittedName>
        <fullName evidence="8">Periplasmic zinc-binding protein TroA</fullName>
    </submittedName>
</protein>
<evidence type="ECO:0000256" key="3">
    <source>
        <dbReference type="ARBA" id="ARBA00022448"/>
    </source>
</evidence>
<organism evidence="8 9">
    <name type="scientific">Gimesia aquarii</name>
    <dbReference type="NCBI Taxonomy" id="2527964"/>
    <lineage>
        <taxon>Bacteria</taxon>
        <taxon>Pseudomonadati</taxon>
        <taxon>Planctomycetota</taxon>
        <taxon>Planctomycetia</taxon>
        <taxon>Planctomycetales</taxon>
        <taxon>Planctomycetaceae</taxon>
        <taxon>Gimesia</taxon>
    </lineage>
</organism>
<dbReference type="GO" id="GO:0030313">
    <property type="term" value="C:cell envelope"/>
    <property type="evidence" value="ECO:0007669"/>
    <property type="project" value="UniProtKB-SubCell"/>
</dbReference>
<evidence type="ECO:0000256" key="1">
    <source>
        <dbReference type="ARBA" id="ARBA00004196"/>
    </source>
</evidence>
<dbReference type="AlphaFoldDB" id="A0A517WTH3"/>
<proteinExistence type="inferred from homology"/>
<dbReference type="Proteomes" id="UP000318384">
    <property type="component" value="Chromosome"/>
</dbReference>
<dbReference type="GO" id="GO:0046872">
    <property type="term" value="F:metal ion binding"/>
    <property type="evidence" value="ECO:0007669"/>
    <property type="project" value="UniProtKB-KW"/>
</dbReference>
<evidence type="ECO:0000313" key="9">
    <source>
        <dbReference type="Proteomes" id="UP000318384"/>
    </source>
</evidence>
<evidence type="ECO:0000256" key="5">
    <source>
        <dbReference type="ARBA" id="ARBA00022729"/>
    </source>
</evidence>
<dbReference type="PRINTS" id="PR00691">
    <property type="entry name" value="ADHESINB"/>
</dbReference>
<sequence length="331" mass="36240" precursor="true">MRRLFAFAFLLSFLVGCNSGENPSTSNASDSQDSGKELTYPIQAAATVGMVADLIKNVGGDHVNVTQIMGSGVDPHMHKATRDDVQTIMNADIVFYSGLMLEGKMADTLIKVSRNKPVYAVTELIDEKTLLEPDDFDGHYDPHVWMDVAAWSECVDAVQTALSNFNPTHAKDYQENAKAYKQQLENLHQYGLKIVKSIPEESRILVTSHDAFNYFGRAYGLNVQGVQGISTESEAGLKRINELVNMLVNKNIKAVFVESSVSKKNITALIDGAKAQGHDIIIGGELFSDAMGEPDTYEGTYIGMLDHNFTTVTRALGGTAPERGMQDKLSH</sequence>
<dbReference type="GO" id="GO:0030001">
    <property type="term" value="P:metal ion transport"/>
    <property type="evidence" value="ECO:0007669"/>
    <property type="project" value="InterPro"/>
</dbReference>
<dbReference type="OrthoDB" id="9793396at2"/>
<dbReference type="GO" id="GO:0007155">
    <property type="term" value="P:cell adhesion"/>
    <property type="evidence" value="ECO:0007669"/>
    <property type="project" value="InterPro"/>
</dbReference>
<reference evidence="8 9" key="1">
    <citation type="submission" date="2019-03" db="EMBL/GenBank/DDBJ databases">
        <title>Deep-cultivation of Planctomycetes and their phenomic and genomic characterization uncovers novel biology.</title>
        <authorList>
            <person name="Wiegand S."/>
            <person name="Jogler M."/>
            <person name="Boedeker C."/>
            <person name="Pinto D."/>
            <person name="Vollmers J."/>
            <person name="Rivas-Marin E."/>
            <person name="Kohn T."/>
            <person name="Peeters S.H."/>
            <person name="Heuer A."/>
            <person name="Rast P."/>
            <person name="Oberbeckmann S."/>
            <person name="Bunk B."/>
            <person name="Jeske O."/>
            <person name="Meyerdierks A."/>
            <person name="Storesund J.E."/>
            <person name="Kallscheuer N."/>
            <person name="Luecker S."/>
            <person name="Lage O.M."/>
            <person name="Pohl T."/>
            <person name="Merkel B.J."/>
            <person name="Hornburger P."/>
            <person name="Mueller R.-W."/>
            <person name="Bruemmer F."/>
            <person name="Labrenz M."/>
            <person name="Spormann A.M."/>
            <person name="Op den Camp H."/>
            <person name="Overmann J."/>
            <person name="Amann R."/>
            <person name="Jetten M.S.M."/>
            <person name="Mascher T."/>
            <person name="Medema M.H."/>
            <person name="Devos D.P."/>
            <person name="Kaster A.-K."/>
            <person name="Ovreas L."/>
            <person name="Rohde M."/>
            <person name="Galperin M.Y."/>
            <person name="Jogler C."/>
        </authorList>
    </citation>
    <scope>NUCLEOTIDE SEQUENCE [LARGE SCALE GENOMIC DNA]</scope>
    <source>
        <strain evidence="8 9">V202</strain>
    </source>
</reference>
<dbReference type="PRINTS" id="PR00690">
    <property type="entry name" value="ADHESNFAMILY"/>
</dbReference>
<dbReference type="EMBL" id="CP037422">
    <property type="protein sequence ID" value="QDU08554.1"/>
    <property type="molecule type" value="Genomic_DNA"/>
</dbReference>
<evidence type="ECO:0000256" key="7">
    <source>
        <dbReference type="SAM" id="SignalP"/>
    </source>
</evidence>
<comment type="similarity">
    <text evidence="2 6">Belongs to the bacterial solute-binding protein 9 family.</text>
</comment>
<evidence type="ECO:0000313" key="8">
    <source>
        <dbReference type="EMBL" id="QDU08554.1"/>
    </source>
</evidence>
<comment type="subcellular location">
    <subcellularLocation>
        <location evidence="1">Cell envelope</location>
    </subcellularLocation>
</comment>
<gene>
    <name evidence="8" type="primary">troA</name>
    <name evidence="8" type="ORF">V202x_19230</name>
</gene>
<keyword evidence="9" id="KW-1185">Reference proteome</keyword>
<dbReference type="RefSeq" id="WP_145173416.1">
    <property type="nucleotide sequence ID" value="NZ_CP037422.1"/>
</dbReference>
<keyword evidence="3 6" id="KW-0813">Transport</keyword>
<dbReference type="PANTHER" id="PTHR42953:SF1">
    <property type="entry name" value="METAL-BINDING PROTEIN HI_0362-RELATED"/>
    <property type="match status" value="1"/>
</dbReference>
<dbReference type="PROSITE" id="PS51257">
    <property type="entry name" value="PROKAR_LIPOPROTEIN"/>
    <property type="match status" value="1"/>
</dbReference>
<accession>A0A517WTH3</accession>
<feature type="signal peptide" evidence="7">
    <location>
        <begin position="1"/>
        <end position="19"/>
    </location>
</feature>